<evidence type="ECO:0000256" key="4">
    <source>
        <dbReference type="ARBA" id="ARBA00022723"/>
    </source>
</evidence>
<keyword evidence="4" id="KW-0479">Metal-binding</keyword>
<keyword evidence="7" id="KW-0460">Magnesium</keyword>
<gene>
    <name evidence="9" type="primary">cas2</name>
    <name evidence="9" type="ORF">ISF26_23545</name>
</gene>
<proteinExistence type="inferred from homology"/>
<dbReference type="SUPFAM" id="SSF143430">
    <property type="entry name" value="TTP0101/SSO1404-like"/>
    <property type="match status" value="1"/>
</dbReference>
<keyword evidence="3" id="KW-0540">Nuclease</keyword>
<organism evidence="9 10">
    <name type="scientific">Gloeobacter morelensis MG652769</name>
    <dbReference type="NCBI Taxonomy" id="2781736"/>
    <lineage>
        <taxon>Bacteria</taxon>
        <taxon>Bacillati</taxon>
        <taxon>Cyanobacteriota</taxon>
        <taxon>Cyanophyceae</taxon>
        <taxon>Gloeobacterales</taxon>
        <taxon>Gloeobacteraceae</taxon>
        <taxon>Gloeobacter</taxon>
        <taxon>Gloeobacter morelensis</taxon>
    </lineage>
</organism>
<name>A0ABY3PM44_9CYAN</name>
<evidence type="ECO:0000313" key="9">
    <source>
        <dbReference type="EMBL" id="UFP94664.1"/>
    </source>
</evidence>
<dbReference type="InterPro" id="IPR021127">
    <property type="entry name" value="CRISPR_associated_Cas2"/>
</dbReference>
<dbReference type="CDD" id="cd09725">
    <property type="entry name" value="Cas2_I_II_III"/>
    <property type="match status" value="1"/>
</dbReference>
<sequence>MLYVVVYDIPDNRRRTKVAKILEGYGRLS</sequence>
<dbReference type="InterPro" id="IPR019199">
    <property type="entry name" value="Virulence_VapD/CRISPR_Cas2"/>
</dbReference>
<dbReference type="Proteomes" id="UP001054846">
    <property type="component" value="Chromosome"/>
</dbReference>
<keyword evidence="10" id="KW-1185">Reference proteome</keyword>
<evidence type="ECO:0000256" key="6">
    <source>
        <dbReference type="ARBA" id="ARBA00022801"/>
    </source>
</evidence>
<evidence type="ECO:0000313" key="10">
    <source>
        <dbReference type="Proteomes" id="UP001054846"/>
    </source>
</evidence>
<dbReference type="RefSeq" id="WP_418886935.1">
    <property type="nucleotide sequence ID" value="NZ_CP063845.1"/>
</dbReference>
<reference evidence="9 10" key="1">
    <citation type="journal article" date="2021" name="Genome Biol. Evol.">
        <title>Complete Genome Sequencing of a Novel Gloeobacter Species from a Waterfall Cave in Mexico.</title>
        <authorList>
            <person name="Saw J.H."/>
            <person name="Cardona T."/>
            <person name="Montejano G."/>
        </authorList>
    </citation>
    <scope>NUCLEOTIDE SEQUENCE [LARGE SCALE GENOMIC DNA]</scope>
    <source>
        <strain evidence="9">MG652769</strain>
    </source>
</reference>
<dbReference type="GO" id="GO:0004519">
    <property type="term" value="F:endonuclease activity"/>
    <property type="evidence" value="ECO:0007669"/>
    <property type="project" value="UniProtKB-KW"/>
</dbReference>
<evidence type="ECO:0000256" key="5">
    <source>
        <dbReference type="ARBA" id="ARBA00022759"/>
    </source>
</evidence>
<dbReference type="NCBIfam" id="TIGR01573">
    <property type="entry name" value="cas2"/>
    <property type="match status" value="1"/>
</dbReference>
<protein>
    <submittedName>
        <fullName evidence="9">CRISPR-associated endonuclease Cas2</fullName>
    </submittedName>
</protein>
<evidence type="ECO:0000256" key="7">
    <source>
        <dbReference type="ARBA" id="ARBA00022842"/>
    </source>
</evidence>
<accession>A0ABY3PM44</accession>
<comment type="similarity">
    <text evidence="2">Belongs to the CRISPR-associated endoribonuclease Cas2 protein family.</text>
</comment>
<comment type="cofactor">
    <cofactor evidence="1">
        <name>Mg(2+)</name>
        <dbReference type="ChEBI" id="CHEBI:18420"/>
    </cofactor>
</comment>
<keyword evidence="6" id="KW-0378">Hydrolase</keyword>
<evidence type="ECO:0000256" key="3">
    <source>
        <dbReference type="ARBA" id="ARBA00022722"/>
    </source>
</evidence>
<dbReference type="Gene3D" id="3.30.70.240">
    <property type="match status" value="1"/>
</dbReference>
<dbReference type="EMBL" id="CP063845">
    <property type="protein sequence ID" value="UFP94664.1"/>
    <property type="molecule type" value="Genomic_DNA"/>
</dbReference>
<evidence type="ECO:0000256" key="1">
    <source>
        <dbReference type="ARBA" id="ARBA00001946"/>
    </source>
</evidence>
<evidence type="ECO:0000256" key="2">
    <source>
        <dbReference type="ARBA" id="ARBA00009959"/>
    </source>
</evidence>
<keyword evidence="8" id="KW-0051">Antiviral defense</keyword>
<keyword evidence="5 9" id="KW-0255">Endonuclease</keyword>
<dbReference type="Pfam" id="PF09827">
    <property type="entry name" value="CRISPR_Cas2"/>
    <property type="match status" value="1"/>
</dbReference>
<evidence type="ECO:0000256" key="8">
    <source>
        <dbReference type="ARBA" id="ARBA00023118"/>
    </source>
</evidence>